<evidence type="ECO:0000313" key="2">
    <source>
        <dbReference type="EMBL" id="CAG9170011.1"/>
    </source>
</evidence>
<keyword evidence="3" id="KW-1185">Reference proteome</keyword>
<gene>
    <name evidence="2" type="ORF">LMG23994_01775</name>
</gene>
<feature type="transmembrane region" description="Helical" evidence="1">
    <location>
        <begin position="20"/>
        <end position="42"/>
    </location>
</feature>
<protein>
    <submittedName>
        <fullName evidence="2">Uncharacterized protein</fullName>
    </submittedName>
</protein>
<comment type="caution">
    <text evidence="2">The sequence shown here is derived from an EMBL/GenBank/DDBJ whole genome shotgun (WGS) entry which is preliminary data.</text>
</comment>
<organism evidence="2 3">
    <name type="scientific">Cupriavidus pinatubonensis</name>
    <dbReference type="NCBI Taxonomy" id="248026"/>
    <lineage>
        <taxon>Bacteria</taxon>
        <taxon>Pseudomonadati</taxon>
        <taxon>Pseudomonadota</taxon>
        <taxon>Betaproteobacteria</taxon>
        <taxon>Burkholderiales</taxon>
        <taxon>Burkholderiaceae</taxon>
        <taxon>Cupriavidus</taxon>
    </lineage>
</organism>
<proteinExistence type="predicted"/>
<dbReference type="RefSeq" id="WP_224001421.1">
    <property type="nucleotide sequence ID" value="NZ_CAJZAF010000007.1"/>
</dbReference>
<accession>A0ABM8WRF5</accession>
<dbReference type="Proteomes" id="UP000701702">
    <property type="component" value="Unassembled WGS sequence"/>
</dbReference>
<evidence type="ECO:0000256" key="1">
    <source>
        <dbReference type="SAM" id="Phobius"/>
    </source>
</evidence>
<dbReference type="EMBL" id="CAJZAF010000007">
    <property type="protein sequence ID" value="CAG9170011.1"/>
    <property type="molecule type" value="Genomic_DNA"/>
</dbReference>
<name>A0ABM8WRF5_9BURK</name>
<keyword evidence="1" id="KW-0472">Membrane</keyword>
<evidence type="ECO:0000313" key="3">
    <source>
        <dbReference type="Proteomes" id="UP000701702"/>
    </source>
</evidence>
<reference evidence="2 3" key="1">
    <citation type="submission" date="2021-08" db="EMBL/GenBank/DDBJ databases">
        <authorList>
            <person name="Peeters C."/>
        </authorList>
    </citation>
    <scope>NUCLEOTIDE SEQUENCE [LARGE SCALE GENOMIC DNA]</scope>
    <source>
        <strain evidence="2 3">LMG 23994</strain>
    </source>
</reference>
<sequence length="179" mass="19215">MNDASSMLASFMESFPGLEQFLNLGVSMVGVILTGQAVLKFIEIGKHGEQPGGVRWMTPVMYLLAGTALFNFASSVDTALETIYGNSSSVHNLLSYSPGSGMPQESQLLTKAIIACLRLYGYFTYARGWMSVRRIGNAQNGSDEVFKAAMIRLVAGVALINIVETVNLISGTFGFGNVL</sequence>
<keyword evidence="1" id="KW-0812">Transmembrane</keyword>
<feature type="transmembrane region" description="Helical" evidence="1">
    <location>
        <begin position="54"/>
        <end position="73"/>
    </location>
</feature>
<keyword evidence="1" id="KW-1133">Transmembrane helix</keyword>